<sequence>MSHHGRSISLDDAFQMLSEADADKDGRVNYNDAKAVEGSPTAPRADTFGFRAAKRRRNHRCAPS</sequence>
<dbReference type="EMBL" id="JPKZ01002627">
    <property type="protein sequence ID" value="KHN75748.1"/>
    <property type="molecule type" value="Genomic_DNA"/>
</dbReference>
<gene>
    <name evidence="1" type="ORF">Tcan_05863</name>
</gene>
<dbReference type="AlphaFoldDB" id="A0A0B2V2K2"/>
<organism evidence="1 2">
    <name type="scientific">Toxocara canis</name>
    <name type="common">Canine roundworm</name>
    <dbReference type="NCBI Taxonomy" id="6265"/>
    <lineage>
        <taxon>Eukaryota</taxon>
        <taxon>Metazoa</taxon>
        <taxon>Ecdysozoa</taxon>
        <taxon>Nematoda</taxon>
        <taxon>Chromadorea</taxon>
        <taxon>Rhabditida</taxon>
        <taxon>Spirurina</taxon>
        <taxon>Ascaridomorpha</taxon>
        <taxon>Ascaridoidea</taxon>
        <taxon>Toxocaridae</taxon>
        <taxon>Toxocara</taxon>
    </lineage>
</organism>
<evidence type="ECO:0000313" key="2">
    <source>
        <dbReference type="Proteomes" id="UP000031036"/>
    </source>
</evidence>
<evidence type="ECO:0008006" key="3">
    <source>
        <dbReference type="Google" id="ProtNLM"/>
    </source>
</evidence>
<comment type="caution">
    <text evidence="1">The sequence shown here is derived from an EMBL/GenBank/DDBJ whole genome shotgun (WGS) entry which is preliminary data.</text>
</comment>
<proteinExistence type="predicted"/>
<keyword evidence="2" id="KW-1185">Reference proteome</keyword>
<name>A0A0B2V2K2_TOXCA</name>
<dbReference type="Proteomes" id="UP000031036">
    <property type="component" value="Unassembled WGS sequence"/>
</dbReference>
<reference evidence="1 2" key="1">
    <citation type="submission" date="2014-11" db="EMBL/GenBank/DDBJ databases">
        <title>Genetic blueprint of the zoonotic pathogen Toxocara canis.</title>
        <authorList>
            <person name="Zhu X.-Q."/>
            <person name="Korhonen P.K."/>
            <person name="Cai H."/>
            <person name="Young N.D."/>
            <person name="Nejsum P."/>
            <person name="von Samson-Himmelstjerna G."/>
            <person name="Boag P.R."/>
            <person name="Tan P."/>
            <person name="Li Q."/>
            <person name="Min J."/>
            <person name="Yang Y."/>
            <person name="Wang X."/>
            <person name="Fang X."/>
            <person name="Hall R.S."/>
            <person name="Hofmann A."/>
            <person name="Sternberg P.W."/>
            <person name="Jex A.R."/>
            <person name="Gasser R.B."/>
        </authorList>
    </citation>
    <scope>NUCLEOTIDE SEQUENCE [LARGE SCALE GENOMIC DNA]</scope>
    <source>
        <strain evidence="1">PN_DK_2014</strain>
    </source>
</reference>
<evidence type="ECO:0000313" key="1">
    <source>
        <dbReference type="EMBL" id="KHN75748.1"/>
    </source>
</evidence>
<protein>
    <recommendedName>
        <fullName evidence="3">EF-hand domain-containing protein</fullName>
    </recommendedName>
</protein>
<accession>A0A0B2V2K2</accession>